<sequence>MAPINREEVRNRIEAAVLQTFADQNPRTGNQEQEAAQNQSFVSPHLSAADQDVARVLEVVRLIEWLTKKGVSMVRKIKSREATSASVLYRRGVEVPPCTRCQRLGPFARCVIAPVYRGKSIHRAACSNCIFYHHGTYCSHREKFQETKRKDWSVEDTKHVLAAGGLRAALQAAGLTGVEFLNAQPAETQPAVAQPTVTQPEKIRPNKPEPNKTEANKAQPEHYETEAGRSMLLEDFATDLANFHGLGEYAQEQVDPDFGRTAQPQASRKEIQAKHMPSSPGAPEPMRQSQVPTMQSNPLSLCAYPVDDDYWLFRLTPETPREDQEPGHRLGRERWHPYQRHHGA</sequence>
<gene>
    <name evidence="2" type="ORF">ASPCADRAFT_408482</name>
</gene>
<evidence type="ECO:0000313" key="3">
    <source>
        <dbReference type="Proteomes" id="UP000188318"/>
    </source>
</evidence>
<dbReference type="Proteomes" id="UP000188318">
    <property type="component" value="Unassembled WGS sequence"/>
</dbReference>
<accession>A0A1R3RD64</accession>
<keyword evidence="3" id="KW-1185">Reference proteome</keyword>
<feature type="compositionally biased region" description="Basic and acidic residues" evidence="1">
    <location>
        <begin position="319"/>
        <end position="336"/>
    </location>
</feature>
<feature type="region of interest" description="Disordered" evidence="1">
    <location>
        <begin position="317"/>
        <end position="344"/>
    </location>
</feature>
<dbReference type="AlphaFoldDB" id="A0A1R3RD64"/>
<feature type="region of interest" description="Disordered" evidence="1">
    <location>
        <begin position="259"/>
        <end position="294"/>
    </location>
</feature>
<feature type="compositionally biased region" description="Basic and acidic residues" evidence="1">
    <location>
        <begin position="201"/>
        <end position="224"/>
    </location>
</feature>
<dbReference type="InterPro" id="IPR022190">
    <property type="entry name" value="DUF3716"/>
</dbReference>
<dbReference type="Pfam" id="PF12511">
    <property type="entry name" value="DUF3716"/>
    <property type="match status" value="1"/>
</dbReference>
<dbReference type="EMBL" id="KV907507">
    <property type="protein sequence ID" value="OOF92426.1"/>
    <property type="molecule type" value="Genomic_DNA"/>
</dbReference>
<reference evidence="3" key="1">
    <citation type="journal article" date="2017" name="Genome Biol.">
        <title>Comparative genomics reveals high biological diversity and specific adaptations in the industrially and medically important fungal genus Aspergillus.</title>
        <authorList>
            <person name="de Vries R.P."/>
            <person name="Riley R."/>
            <person name="Wiebenga A."/>
            <person name="Aguilar-Osorio G."/>
            <person name="Amillis S."/>
            <person name="Uchima C.A."/>
            <person name="Anderluh G."/>
            <person name="Asadollahi M."/>
            <person name="Askin M."/>
            <person name="Barry K."/>
            <person name="Battaglia E."/>
            <person name="Bayram O."/>
            <person name="Benocci T."/>
            <person name="Braus-Stromeyer S.A."/>
            <person name="Caldana C."/>
            <person name="Canovas D."/>
            <person name="Cerqueira G.C."/>
            <person name="Chen F."/>
            <person name="Chen W."/>
            <person name="Choi C."/>
            <person name="Clum A."/>
            <person name="Dos Santos R.A."/>
            <person name="Damasio A.R."/>
            <person name="Diallinas G."/>
            <person name="Emri T."/>
            <person name="Fekete E."/>
            <person name="Flipphi M."/>
            <person name="Freyberg S."/>
            <person name="Gallo A."/>
            <person name="Gournas C."/>
            <person name="Habgood R."/>
            <person name="Hainaut M."/>
            <person name="Harispe M.L."/>
            <person name="Henrissat B."/>
            <person name="Hilden K.S."/>
            <person name="Hope R."/>
            <person name="Hossain A."/>
            <person name="Karabika E."/>
            <person name="Karaffa L."/>
            <person name="Karanyi Z."/>
            <person name="Krasevec N."/>
            <person name="Kuo A."/>
            <person name="Kusch H."/>
            <person name="LaButti K."/>
            <person name="Lagendijk E.L."/>
            <person name="Lapidus A."/>
            <person name="Levasseur A."/>
            <person name="Lindquist E."/>
            <person name="Lipzen A."/>
            <person name="Logrieco A.F."/>
            <person name="MacCabe A."/>
            <person name="Maekelae M.R."/>
            <person name="Malavazi I."/>
            <person name="Melin P."/>
            <person name="Meyer V."/>
            <person name="Mielnichuk N."/>
            <person name="Miskei M."/>
            <person name="Molnar A.P."/>
            <person name="Mule G."/>
            <person name="Ngan C.Y."/>
            <person name="Orejas M."/>
            <person name="Orosz E."/>
            <person name="Ouedraogo J.P."/>
            <person name="Overkamp K.M."/>
            <person name="Park H.-S."/>
            <person name="Perrone G."/>
            <person name="Piumi F."/>
            <person name="Punt P.J."/>
            <person name="Ram A.F."/>
            <person name="Ramon A."/>
            <person name="Rauscher S."/>
            <person name="Record E."/>
            <person name="Riano-Pachon D.M."/>
            <person name="Robert V."/>
            <person name="Roehrig J."/>
            <person name="Ruller R."/>
            <person name="Salamov A."/>
            <person name="Salih N.S."/>
            <person name="Samson R.A."/>
            <person name="Sandor E."/>
            <person name="Sanguinetti M."/>
            <person name="Schuetze T."/>
            <person name="Sepcic K."/>
            <person name="Shelest E."/>
            <person name="Sherlock G."/>
            <person name="Sophianopoulou V."/>
            <person name="Squina F.M."/>
            <person name="Sun H."/>
            <person name="Susca A."/>
            <person name="Todd R.B."/>
            <person name="Tsang A."/>
            <person name="Unkles S.E."/>
            <person name="van de Wiele N."/>
            <person name="van Rossen-Uffink D."/>
            <person name="Oliveira J.V."/>
            <person name="Vesth T.C."/>
            <person name="Visser J."/>
            <person name="Yu J.-H."/>
            <person name="Zhou M."/>
            <person name="Andersen M.R."/>
            <person name="Archer D.B."/>
            <person name="Baker S.E."/>
            <person name="Benoit I."/>
            <person name="Brakhage A.A."/>
            <person name="Braus G.H."/>
            <person name="Fischer R."/>
            <person name="Frisvad J.C."/>
            <person name="Goldman G.H."/>
            <person name="Houbraken J."/>
            <person name="Oakley B."/>
            <person name="Pocsi I."/>
            <person name="Scazzocchio C."/>
            <person name="Seiboth B."/>
            <person name="vanKuyk P.A."/>
            <person name="Wortman J."/>
            <person name="Dyer P.S."/>
            <person name="Grigoriev I.V."/>
        </authorList>
    </citation>
    <scope>NUCLEOTIDE SEQUENCE [LARGE SCALE GENOMIC DNA]</scope>
    <source>
        <strain evidence="3">ITEM 5010</strain>
    </source>
</reference>
<dbReference type="VEuPathDB" id="FungiDB:ASPCADRAFT_408482"/>
<feature type="region of interest" description="Disordered" evidence="1">
    <location>
        <begin position="187"/>
        <end position="224"/>
    </location>
</feature>
<evidence type="ECO:0000313" key="2">
    <source>
        <dbReference type="EMBL" id="OOF92426.1"/>
    </source>
</evidence>
<organism evidence="2 3">
    <name type="scientific">Aspergillus carbonarius (strain ITEM 5010)</name>
    <dbReference type="NCBI Taxonomy" id="602072"/>
    <lineage>
        <taxon>Eukaryota</taxon>
        <taxon>Fungi</taxon>
        <taxon>Dikarya</taxon>
        <taxon>Ascomycota</taxon>
        <taxon>Pezizomycotina</taxon>
        <taxon>Eurotiomycetes</taxon>
        <taxon>Eurotiomycetidae</taxon>
        <taxon>Eurotiales</taxon>
        <taxon>Aspergillaceae</taxon>
        <taxon>Aspergillus</taxon>
        <taxon>Aspergillus subgen. Circumdati</taxon>
    </lineage>
</organism>
<evidence type="ECO:0000256" key="1">
    <source>
        <dbReference type="SAM" id="MobiDB-lite"/>
    </source>
</evidence>
<dbReference type="OrthoDB" id="4501554at2759"/>
<name>A0A1R3RD64_ASPC5</name>
<proteinExistence type="predicted"/>
<protein>
    <submittedName>
        <fullName evidence="2">Uncharacterized protein</fullName>
    </submittedName>
</protein>